<dbReference type="InterPro" id="IPR018973">
    <property type="entry name" value="MZB"/>
</dbReference>
<dbReference type="Pfam" id="PF09369">
    <property type="entry name" value="MZB"/>
    <property type="match status" value="1"/>
</dbReference>
<keyword evidence="3" id="KW-1185">Reference proteome</keyword>
<proteinExistence type="predicted"/>
<organism evidence="2 3">
    <name type="scientific">Ramlibacter tataouinensis</name>
    <dbReference type="NCBI Taxonomy" id="94132"/>
    <lineage>
        <taxon>Bacteria</taxon>
        <taxon>Pseudomonadati</taxon>
        <taxon>Pseudomonadota</taxon>
        <taxon>Betaproteobacteria</taxon>
        <taxon>Burkholderiales</taxon>
        <taxon>Comamonadaceae</taxon>
        <taxon>Ramlibacter</taxon>
    </lineage>
</organism>
<evidence type="ECO:0000313" key="3">
    <source>
        <dbReference type="Proteomes" id="UP000070433"/>
    </source>
</evidence>
<evidence type="ECO:0000313" key="2">
    <source>
        <dbReference type="EMBL" id="AMO23919.1"/>
    </source>
</evidence>
<dbReference type="PATRIC" id="fig|94132.3.peg.3040"/>
<dbReference type="EMBL" id="CP010951">
    <property type="protein sequence ID" value="AMO23919.1"/>
    <property type="molecule type" value="Genomic_DNA"/>
</dbReference>
<accession>A0A127JVL2</accession>
<protein>
    <recommendedName>
        <fullName evidence="1">MrfA-like Zn-binding domain-containing protein</fullName>
    </recommendedName>
</protein>
<gene>
    <name evidence="2" type="ORF">UC35_14925</name>
</gene>
<reference evidence="2 3" key="1">
    <citation type="journal article" date="2014" name="Int. J. Syst. Evol. Microbiol.">
        <title>Ramlibacter solisilvae sp. nov., isolated from forest soil, and emended description of the genus Ramlibacter.</title>
        <authorList>
            <person name="Lee H.J."/>
            <person name="Lee S.H."/>
            <person name="Lee S.S."/>
            <person name="Lee J.S."/>
            <person name="Kim Y."/>
            <person name="Kim S.C."/>
            <person name="Jeon C.O."/>
        </authorList>
    </citation>
    <scope>NUCLEOTIDE SEQUENCE [LARGE SCALE GENOMIC DNA]</scope>
    <source>
        <strain evidence="2 3">5-10</strain>
    </source>
</reference>
<feature type="domain" description="MrfA-like Zn-binding" evidence="1">
    <location>
        <begin position="254"/>
        <end position="353"/>
    </location>
</feature>
<dbReference type="NCBIfam" id="NF038324">
    <property type="entry name" value="DrmB_fam"/>
    <property type="match status" value="1"/>
</dbReference>
<sequence length="387" mass="42425">MVVLQRGATNLHYPDTISALDIPVDIEESPVSQFAEQVKAHGLFQKLLTFIRGTGNTKDLIDGFVTVIAQQVGCDEAVVLEIATAEVEGRAVTGGKMKSQLTGPVEQGVFLEEEWRTMRAALNAGEMISGTFAAVAEELDGAAPQWLRSLVERVLLIRRLREVRAYLGFQRVKPGPAERRVSPDVGHPENWLAATEVFGEGFVLALNFAALERWSKSLPASELNAIADLEKKRLDENFWFLPKVDPAFLAIHTLSHLLLRQVTFDCGYSSSSLRERIYFDRINQYAGLMIYTADADSEGSLGGLVRQGRSDRLARSIIAAVEQGRWCSSDPVCSETAGQGLGGFNHAACHACCLVSETSCTHANTLLDRRMLIDPAWGLLPRLGAEL</sequence>
<dbReference type="InterPro" id="IPR047721">
    <property type="entry name" value="DrmB"/>
</dbReference>
<dbReference type="Proteomes" id="UP000070433">
    <property type="component" value="Chromosome"/>
</dbReference>
<evidence type="ECO:0000259" key="1">
    <source>
        <dbReference type="Pfam" id="PF09369"/>
    </source>
</evidence>
<name>A0A127JVL2_9BURK</name>
<dbReference type="AlphaFoldDB" id="A0A127JVL2"/>